<dbReference type="Proteomes" id="UP001305746">
    <property type="component" value="Unassembled WGS sequence"/>
</dbReference>
<organism evidence="1 2">
    <name type="scientific">Marinobacter qingdaonensis</name>
    <dbReference type="NCBI Taxonomy" id="3108486"/>
    <lineage>
        <taxon>Bacteria</taxon>
        <taxon>Pseudomonadati</taxon>
        <taxon>Pseudomonadota</taxon>
        <taxon>Gammaproteobacteria</taxon>
        <taxon>Pseudomonadales</taxon>
        <taxon>Marinobacteraceae</taxon>
        <taxon>Marinobacter</taxon>
    </lineage>
</organism>
<dbReference type="EMBL" id="JAYDCJ010000003">
    <property type="protein sequence ID" value="MEA1080859.1"/>
    <property type="molecule type" value="Genomic_DNA"/>
</dbReference>
<protein>
    <submittedName>
        <fullName evidence="1">Uncharacterized protein</fullName>
    </submittedName>
</protein>
<accession>A0ABU5NYI3</accession>
<dbReference type="RefSeq" id="WP_322855344.1">
    <property type="nucleotide sequence ID" value="NZ_JAYDCJ010000003.1"/>
</dbReference>
<gene>
    <name evidence="1" type="ORF">U5822_09265</name>
</gene>
<reference evidence="1 2" key="1">
    <citation type="submission" date="2023-12" db="EMBL/GenBank/DDBJ databases">
        <title>Marinobacter qingdaonensis sp. nov., isolated from the intertidal sediment of Qingdao, PR China.</title>
        <authorList>
            <person name="Li Y."/>
        </authorList>
    </citation>
    <scope>NUCLEOTIDE SEQUENCE [LARGE SCALE GENOMIC DNA]</scope>
    <source>
        <strain evidence="1 2">ASW11-75</strain>
    </source>
</reference>
<name>A0ABU5NYI3_9GAMM</name>
<proteinExistence type="predicted"/>
<sequence>MKSTFESQQFQPGFAQRLAYEKALNDWLRDYEFKYFYTLTFRSDVSVHKARATLNHFAQRLSRRAFGDSWKSPDFPMNRVSLVAGLERQASSRLHWHVAMQPLDHSRRLSSIVLVELAVRECWAASGGSPQQLDFQVINKNEDDKVVSYSMKQVKYDTDTFYEEWFSRQ</sequence>
<evidence type="ECO:0000313" key="1">
    <source>
        <dbReference type="EMBL" id="MEA1080859.1"/>
    </source>
</evidence>
<evidence type="ECO:0000313" key="2">
    <source>
        <dbReference type="Proteomes" id="UP001305746"/>
    </source>
</evidence>
<comment type="caution">
    <text evidence="1">The sequence shown here is derived from an EMBL/GenBank/DDBJ whole genome shotgun (WGS) entry which is preliminary data.</text>
</comment>
<keyword evidence="2" id="KW-1185">Reference proteome</keyword>